<keyword evidence="2" id="KW-0547">Nucleotide-binding</keyword>
<evidence type="ECO:0000256" key="6">
    <source>
        <dbReference type="SAM" id="MobiDB-lite"/>
    </source>
</evidence>
<evidence type="ECO:0000256" key="2">
    <source>
        <dbReference type="ARBA" id="ARBA00022741"/>
    </source>
</evidence>
<dbReference type="EMBL" id="RKRA01000001">
    <property type="protein sequence ID" value="RPF25938.1"/>
    <property type="molecule type" value="Genomic_DNA"/>
</dbReference>
<dbReference type="Gene3D" id="3.30.930.10">
    <property type="entry name" value="Bira Bifunctional Protein, Domain 2"/>
    <property type="match status" value="1"/>
</dbReference>
<dbReference type="AlphaFoldDB" id="A0A3N4ZJ67"/>
<dbReference type="Pfam" id="PF02237">
    <property type="entry name" value="BPL_C"/>
    <property type="match status" value="1"/>
</dbReference>
<dbReference type="EC" id="6.3.4.15" evidence="5"/>
<evidence type="ECO:0000256" key="4">
    <source>
        <dbReference type="ARBA" id="ARBA00023267"/>
    </source>
</evidence>
<dbReference type="SUPFAM" id="SSF55681">
    <property type="entry name" value="Class II aaRS and biotin synthetases"/>
    <property type="match status" value="1"/>
</dbReference>
<dbReference type="GO" id="GO:0005737">
    <property type="term" value="C:cytoplasm"/>
    <property type="evidence" value="ECO:0007669"/>
    <property type="project" value="TreeGrafter"/>
</dbReference>
<evidence type="ECO:0000313" key="8">
    <source>
        <dbReference type="EMBL" id="RPF25938.1"/>
    </source>
</evidence>
<organism evidence="8 9">
    <name type="scientific">Georgenia muralis</name>
    <dbReference type="NCBI Taxonomy" id="154117"/>
    <lineage>
        <taxon>Bacteria</taxon>
        <taxon>Bacillati</taxon>
        <taxon>Actinomycetota</taxon>
        <taxon>Actinomycetes</taxon>
        <taxon>Micrococcales</taxon>
        <taxon>Bogoriellaceae</taxon>
        <taxon>Georgenia</taxon>
    </lineage>
</organism>
<keyword evidence="4" id="KW-0092">Biotin</keyword>
<keyword evidence="3" id="KW-0067">ATP-binding</keyword>
<evidence type="ECO:0000256" key="3">
    <source>
        <dbReference type="ARBA" id="ARBA00022840"/>
    </source>
</evidence>
<dbReference type="Gene3D" id="2.30.30.100">
    <property type="match status" value="1"/>
</dbReference>
<evidence type="ECO:0000256" key="1">
    <source>
        <dbReference type="ARBA" id="ARBA00022598"/>
    </source>
</evidence>
<dbReference type="InterPro" id="IPR008988">
    <property type="entry name" value="Transcriptional_repressor_C"/>
</dbReference>
<evidence type="ECO:0000256" key="5">
    <source>
        <dbReference type="ARBA" id="ARBA00024227"/>
    </source>
</evidence>
<feature type="domain" description="BPL/LPL catalytic" evidence="7">
    <location>
        <begin position="6"/>
        <end position="208"/>
    </location>
</feature>
<keyword evidence="9" id="KW-1185">Reference proteome</keyword>
<feature type="region of interest" description="Disordered" evidence="6">
    <location>
        <begin position="1"/>
        <end position="26"/>
    </location>
</feature>
<sequence>MGAMDDGAAPFSRTVRVARTGSTSTDLREAAAREPGRWPHLSVLVADAQDAGRGRAGRSWDTPPGQALTASVLVRPRVPAQDLAWVTLLTGLAVLRAVEDVLTGAGGGAAARRRVALKWPNDVVMVDAGEEDLPGWGRDRKVAGILTEVVPGQPPAVVLGIGVNVAEERSGLPVGWATSLRLEGAAATPQHVLAAVGRHLVALLDRWETAGGDTGALTGEVAERCATLGQEVAVDLPGGERLEGTATSLGADGALLVRTEDGREVAVRAGDVSHVRRR</sequence>
<protein>
    <recommendedName>
        <fullName evidence="5">biotin--[biotin carboxyl-carrier protein] ligase</fullName>
        <ecNumber evidence="5">6.3.4.15</ecNumber>
    </recommendedName>
</protein>
<evidence type="ECO:0000259" key="7">
    <source>
        <dbReference type="PROSITE" id="PS51733"/>
    </source>
</evidence>
<dbReference type="SUPFAM" id="SSF50037">
    <property type="entry name" value="C-terminal domain of transcriptional repressors"/>
    <property type="match status" value="1"/>
</dbReference>
<comment type="caution">
    <text evidence="8">The sequence shown here is derived from an EMBL/GenBank/DDBJ whole genome shotgun (WGS) entry which is preliminary data.</text>
</comment>
<dbReference type="NCBIfam" id="TIGR00121">
    <property type="entry name" value="birA_ligase"/>
    <property type="match status" value="1"/>
</dbReference>
<dbReference type="CDD" id="cd16442">
    <property type="entry name" value="BPL"/>
    <property type="match status" value="1"/>
</dbReference>
<dbReference type="InterPro" id="IPR045864">
    <property type="entry name" value="aa-tRNA-synth_II/BPL/LPL"/>
</dbReference>
<dbReference type="PROSITE" id="PS51733">
    <property type="entry name" value="BPL_LPL_CATALYTIC"/>
    <property type="match status" value="1"/>
</dbReference>
<gene>
    <name evidence="8" type="ORF">EDD32_0352</name>
</gene>
<dbReference type="PANTHER" id="PTHR12835">
    <property type="entry name" value="BIOTIN PROTEIN LIGASE"/>
    <property type="match status" value="1"/>
</dbReference>
<dbReference type="Proteomes" id="UP000280726">
    <property type="component" value="Unassembled WGS sequence"/>
</dbReference>
<proteinExistence type="predicted"/>
<reference evidence="8 9" key="1">
    <citation type="submission" date="2018-11" db="EMBL/GenBank/DDBJ databases">
        <title>Sequencing the genomes of 1000 actinobacteria strains.</title>
        <authorList>
            <person name="Klenk H.-P."/>
        </authorList>
    </citation>
    <scope>NUCLEOTIDE SEQUENCE [LARGE SCALE GENOMIC DNA]</scope>
    <source>
        <strain evidence="8 9">DSM 14418</strain>
    </source>
</reference>
<dbReference type="InterPro" id="IPR004143">
    <property type="entry name" value="BPL_LPL_catalytic"/>
</dbReference>
<dbReference type="GO" id="GO:0005524">
    <property type="term" value="F:ATP binding"/>
    <property type="evidence" value="ECO:0007669"/>
    <property type="project" value="UniProtKB-KW"/>
</dbReference>
<evidence type="ECO:0000313" key="9">
    <source>
        <dbReference type="Proteomes" id="UP000280726"/>
    </source>
</evidence>
<accession>A0A3N4ZJ67</accession>
<dbReference type="Pfam" id="PF03099">
    <property type="entry name" value="BPL_LplA_LipB"/>
    <property type="match status" value="1"/>
</dbReference>
<dbReference type="PANTHER" id="PTHR12835:SF5">
    <property type="entry name" value="BIOTIN--PROTEIN LIGASE"/>
    <property type="match status" value="1"/>
</dbReference>
<dbReference type="InterPro" id="IPR003142">
    <property type="entry name" value="BPL_C"/>
</dbReference>
<dbReference type="RefSeq" id="WP_211338692.1">
    <property type="nucleotide sequence ID" value="NZ_RKRA01000001.1"/>
</dbReference>
<name>A0A3N4ZJ67_9MICO</name>
<dbReference type="InterPro" id="IPR004408">
    <property type="entry name" value="Biotin_CoA_COase_ligase"/>
</dbReference>
<dbReference type="GO" id="GO:0004077">
    <property type="term" value="F:biotin--[biotin carboxyl-carrier protein] ligase activity"/>
    <property type="evidence" value="ECO:0007669"/>
    <property type="project" value="UniProtKB-EC"/>
</dbReference>
<keyword evidence="1 8" id="KW-0436">Ligase</keyword>